<dbReference type="Pfam" id="PF00877">
    <property type="entry name" value="NLPC_P60"/>
    <property type="match status" value="1"/>
</dbReference>
<accession>A0ABW4QE98</accession>
<evidence type="ECO:0000256" key="1">
    <source>
        <dbReference type="ARBA" id="ARBA00007074"/>
    </source>
</evidence>
<keyword evidence="4" id="KW-0788">Thiol protease</keyword>
<evidence type="ECO:0000256" key="3">
    <source>
        <dbReference type="ARBA" id="ARBA00022801"/>
    </source>
</evidence>
<comment type="caution">
    <text evidence="6">The sequence shown here is derived from an EMBL/GenBank/DDBJ whole genome shotgun (WGS) entry which is preliminary data.</text>
</comment>
<proteinExistence type="inferred from homology"/>
<name>A0ABW4QE98_9BACL</name>
<dbReference type="PROSITE" id="PS51935">
    <property type="entry name" value="NLPC_P60"/>
    <property type="match status" value="1"/>
</dbReference>
<keyword evidence="2" id="KW-0645">Protease</keyword>
<evidence type="ECO:0000313" key="7">
    <source>
        <dbReference type="Proteomes" id="UP001597273"/>
    </source>
</evidence>
<evidence type="ECO:0000256" key="4">
    <source>
        <dbReference type="ARBA" id="ARBA00022807"/>
    </source>
</evidence>
<dbReference type="Proteomes" id="UP001597273">
    <property type="component" value="Unassembled WGS sequence"/>
</dbReference>
<dbReference type="InterPro" id="IPR000064">
    <property type="entry name" value="NLP_P60_dom"/>
</dbReference>
<dbReference type="PANTHER" id="PTHR47053">
    <property type="entry name" value="MUREIN DD-ENDOPEPTIDASE MEPH-RELATED"/>
    <property type="match status" value="1"/>
</dbReference>
<organism evidence="6 7">
    <name type="scientific">Planococcus chinensis</name>
    <dbReference type="NCBI Taxonomy" id="272917"/>
    <lineage>
        <taxon>Bacteria</taxon>
        <taxon>Bacillati</taxon>
        <taxon>Bacillota</taxon>
        <taxon>Bacilli</taxon>
        <taxon>Bacillales</taxon>
        <taxon>Caryophanaceae</taxon>
        <taxon>Planococcus</taxon>
    </lineage>
</organism>
<gene>
    <name evidence="6" type="ORF">ACFSDB_03110</name>
</gene>
<dbReference type="RefSeq" id="WP_204891040.1">
    <property type="nucleotide sequence ID" value="NZ_JBHUFW010000004.1"/>
</dbReference>
<comment type="similarity">
    <text evidence="1">Belongs to the peptidase C40 family.</text>
</comment>
<sequence length="313" mass="34407">MINAESTRWVANVPVATVWTEPGKVRDIDAFGTGEKTDINKWIKAMSPEESMDLVSSNRVQTQLLYGEPVLIDEVVDGWAKICAVWQPSKKDERGYPGWVPLAQLKEVDALSEAGFARVIADKAQLWTEDFKPLGVAPFNAMLPVKEVGEFVRVQTPGGDAFIMGEQVELAPSVDRIAKGSGMDVAQLAAQFLELPYFWGGMSSYGFDCSGFSYNLLKANGVIIPRDATDQAEAGLEIDKDDESVWQIGDLLFFAYEEGKGRLHHVGIYFGNGLMIHSPTPGKAVEIIELAGTVHEKELCAVRRFTENGEADF</sequence>
<dbReference type="SUPFAM" id="SSF54001">
    <property type="entry name" value="Cysteine proteinases"/>
    <property type="match status" value="1"/>
</dbReference>
<protein>
    <submittedName>
        <fullName evidence="6">NlpC/P60 family protein</fullName>
    </submittedName>
</protein>
<feature type="domain" description="NlpC/P60" evidence="5">
    <location>
        <begin position="178"/>
        <end position="306"/>
    </location>
</feature>
<dbReference type="EMBL" id="JBHUFW010000004">
    <property type="protein sequence ID" value="MFD1861899.1"/>
    <property type="molecule type" value="Genomic_DNA"/>
</dbReference>
<dbReference type="PANTHER" id="PTHR47053:SF3">
    <property type="entry name" value="GAMMA-D-GLUTAMYL-L-LYSINE DIPEPTIDYL-PEPTIDASE"/>
    <property type="match status" value="1"/>
</dbReference>
<dbReference type="InterPro" id="IPR038765">
    <property type="entry name" value="Papain-like_cys_pep_sf"/>
</dbReference>
<keyword evidence="7" id="KW-1185">Reference proteome</keyword>
<dbReference type="Gene3D" id="3.90.1720.10">
    <property type="entry name" value="endopeptidase domain like (from Nostoc punctiforme)"/>
    <property type="match status" value="1"/>
</dbReference>
<reference evidence="7" key="1">
    <citation type="journal article" date="2019" name="Int. J. Syst. Evol. Microbiol.">
        <title>The Global Catalogue of Microorganisms (GCM) 10K type strain sequencing project: providing services to taxonomists for standard genome sequencing and annotation.</title>
        <authorList>
            <consortium name="The Broad Institute Genomics Platform"/>
            <consortium name="The Broad Institute Genome Sequencing Center for Infectious Disease"/>
            <person name="Wu L."/>
            <person name="Ma J."/>
        </authorList>
    </citation>
    <scope>NUCLEOTIDE SEQUENCE [LARGE SCALE GENOMIC DNA]</scope>
    <source>
        <strain evidence="7">CGMCC 1.15475</strain>
    </source>
</reference>
<evidence type="ECO:0000259" key="5">
    <source>
        <dbReference type="PROSITE" id="PS51935"/>
    </source>
</evidence>
<keyword evidence="3" id="KW-0378">Hydrolase</keyword>
<evidence type="ECO:0000256" key="2">
    <source>
        <dbReference type="ARBA" id="ARBA00022670"/>
    </source>
</evidence>
<dbReference type="InterPro" id="IPR051202">
    <property type="entry name" value="Peptidase_C40"/>
</dbReference>
<evidence type="ECO:0000313" key="6">
    <source>
        <dbReference type="EMBL" id="MFD1861899.1"/>
    </source>
</evidence>